<comment type="caution">
    <text evidence="2">The sequence shown here is derived from an EMBL/GenBank/DDBJ whole genome shotgun (WGS) entry which is preliminary data.</text>
</comment>
<gene>
    <name evidence="2" type="ORF">JX265_010817</name>
</gene>
<dbReference type="Proteomes" id="UP000829685">
    <property type="component" value="Unassembled WGS sequence"/>
</dbReference>
<evidence type="ECO:0000256" key="1">
    <source>
        <dbReference type="SAM" id="MobiDB-lite"/>
    </source>
</evidence>
<feature type="compositionally biased region" description="Polar residues" evidence="1">
    <location>
        <begin position="145"/>
        <end position="156"/>
    </location>
</feature>
<organism evidence="2 3">
    <name type="scientific">Neoarthrinium moseri</name>
    <dbReference type="NCBI Taxonomy" id="1658444"/>
    <lineage>
        <taxon>Eukaryota</taxon>
        <taxon>Fungi</taxon>
        <taxon>Dikarya</taxon>
        <taxon>Ascomycota</taxon>
        <taxon>Pezizomycotina</taxon>
        <taxon>Sordariomycetes</taxon>
        <taxon>Xylariomycetidae</taxon>
        <taxon>Amphisphaeriales</taxon>
        <taxon>Apiosporaceae</taxon>
        <taxon>Neoarthrinium</taxon>
    </lineage>
</organism>
<reference evidence="2" key="1">
    <citation type="submission" date="2021-03" db="EMBL/GenBank/DDBJ databases">
        <title>Revisited historic fungal species revealed as producer of novel bioactive compounds through whole genome sequencing and comparative genomics.</title>
        <authorList>
            <person name="Vignolle G.A."/>
            <person name="Hochenegger N."/>
            <person name="Mach R.L."/>
            <person name="Mach-Aigner A.R."/>
            <person name="Javad Rahimi M."/>
            <person name="Salim K.A."/>
            <person name="Chan C.M."/>
            <person name="Lim L.B.L."/>
            <person name="Cai F."/>
            <person name="Druzhinina I.S."/>
            <person name="U'Ren J.M."/>
            <person name="Derntl C."/>
        </authorList>
    </citation>
    <scope>NUCLEOTIDE SEQUENCE</scope>
    <source>
        <strain evidence="2">TUCIM 5799</strain>
    </source>
</reference>
<sequence>MLAASNLDSKPHKHAGDVADISPLDLVHDLETMYNYSRPASDHHLKLRVPPVPPSPLARTVSILSDQELPWWTGEFQDLANQTLSSTPNATSVALSCSGLATWLKDQPTTPKLPCLTVNAFRFDHQQTQAMVSHFVKDLQIGLAASNTSPHTTGPDNTRDVGVNP</sequence>
<accession>A0A9P9WDH1</accession>
<evidence type="ECO:0000313" key="2">
    <source>
        <dbReference type="EMBL" id="KAI1858149.1"/>
    </source>
</evidence>
<keyword evidence="3" id="KW-1185">Reference proteome</keyword>
<feature type="region of interest" description="Disordered" evidence="1">
    <location>
        <begin position="145"/>
        <end position="165"/>
    </location>
</feature>
<dbReference type="AlphaFoldDB" id="A0A9P9WDH1"/>
<evidence type="ECO:0000313" key="3">
    <source>
        <dbReference type="Proteomes" id="UP000829685"/>
    </source>
</evidence>
<proteinExistence type="predicted"/>
<protein>
    <submittedName>
        <fullName evidence="2">Uncharacterized protein</fullName>
    </submittedName>
</protein>
<dbReference type="EMBL" id="JAFIMR010000037">
    <property type="protein sequence ID" value="KAI1858149.1"/>
    <property type="molecule type" value="Genomic_DNA"/>
</dbReference>
<name>A0A9P9WDH1_9PEZI</name>